<evidence type="ECO:0000313" key="2">
    <source>
        <dbReference type="Proteomes" id="UP000054928"/>
    </source>
</evidence>
<dbReference type="GeneID" id="36407140"/>
<organism evidence="1 2">
    <name type="scientific">Plasmopara halstedii</name>
    <name type="common">Downy mildew of sunflower</name>
    <dbReference type="NCBI Taxonomy" id="4781"/>
    <lineage>
        <taxon>Eukaryota</taxon>
        <taxon>Sar</taxon>
        <taxon>Stramenopiles</taxon>
        <taxon>Oomycota</taxon>
        <taxon>Peronosporomycetes</taxon>
        <taxon>Peronosporales</taxon>
        <taxon>Peronosporaceae</taxon>
        <taxon>Plasmopara</taxon>
    </lineage>
</organism>
<protein>
    <submittedName>
        <fullName evidence="1">Reverse transcriptase</fullName>
    </submittedName>
</protein>
<keyword evidence="1" id="KW-0548">Nucleotidyltransferase</keyword>
<keyword evidence="1" id="KW-0695">RNA-directed DNA polymerase</keyword>
<dbReference type="RefSeq" id="XP_024578125.1">
    <property type="nucleotide sequence ID" value="XM_024727560.1"/>
</dbReference>
<sequence length="124" mass="13474">MTGEEDGDVRLKAVPAVDALLELDELSLEEFGSALKAGDLAEVTIVRPDEKRNSSSLLDEAVLEDTKRVLETRSGSSILRNSLDPYYPLVKEFQDVVSKDPPPALPPNKGVSHQIYLVPGTKTA</sequence>
<keyword evidence="1" id="KW-0808">Transferase</keyword>
<dbReference type="Proteomes" id="UP000054928">
    <property type="component" value="Unassembled WGS sequence"/>
</dbReference>
<dbReference type="AlphaFoldDB" id="A0A0P1ALC9"/>
<evidence type="ECO:0000313" key="1">
    <source>
        <dbReference type="EMBL" id="CEG41756.1"/>
    </source>
</evidence>
<keyword evidence="2" id="KW-1185">Reference proteome</keyword>
<dbReference type="GO" id="GO:0003964">
    <property type="term" value="F:RNA-directed DNA polymerase activity"/>
    <property type="evidence" value="ECO:0007669"/>
    <property type="project" value="UniProtKB-KW"/>
</dbReference>
<dbReference type="EMBL" id="CCYD01000610">
    <property type="protein sequence ID" value="CEG41756.1"/>
    <property type="molecule type" value="Genomic_DNA"/>
</dbReference>
<proteinExistence type="predicted"/>
<dbReference type="OrthoDB" id="1934635at2759"/>
<accession>A0A0P1ALC9</accession>
<reference evidence="2" key="1">
    <citation type="submission" date="2014-09" db="EMBL/GenBank/DDBJ databases">
        <authorList>
            <person name="Sharma Rahul"/>
            <person name="Thines Marco"/>
        </authorList>
    </citation>
    <scope>NUCLEOTIDE SEQUENCE [LARGE SCALE GENOMIC DNA]</scope>
</reference>
<name>A0A0P1ALC9_PLAHL</name>